<dbReference type="Pfam" id="PF11191">
    <property type="entry name" value="DUF2782"/>
    <property type="match status" value="1"/>
</dbReference>
<feature type="transmembrane region" description="Helical" evidence="1">
    <location>
        <begin position="33"/>
        <end position="54"/>
    </location>
</feature>
<name>A0A450SKN7_9GAMM</name>
<dbReference type="Gene3D" id="2.20.130.30">
    <property type="entry name" value="Protein of unknown function DUF2782"/>
    <property type="match status" value="1"/>
</dbReference>
<dbReference type="InterPro" id="IPR021357">
    <property type="entry name" value="DUF2782"/>
</dbReference>
<evidence type="ECO:0000313" key="4">
    <source>
        <dbReference type="EMBL" id="VFK10158.1"/>
    </source>
</evidence>
<keyword evidence="1" id="KW-1133">Transmembrane helix</keyword>
<organism evidence="2">
    <name type="scientific">Candidatus Kentrum sp. FM</name>
    <dbReference type="NCBI Taxonomy" id="2126340"/>
    <lineage>
        <taxon>Bacteria</taxon>
        <taxon>Pseudomonadati</taxon>
        <taxon>Pseudomonadota</taxon>
        <taxon>Gammaproteobacteria</taxon>
        <taxon>Candidatus Kentrum</taxon>
    </lineage>
</organism>
<dbReference type="EMBL" id="CAADEZ010000164">
    <property type="protein sequence ID" value="VFJ56249.1"/>
    <property type="molecule type" value="Genomic_DNA"/>
</dbReference>
<accession>A0A450SKN7</accession>
<sequence>MLQKKAPLRIVSFTYHFHIMSQRIVRNLRLSKLARAILDAVPMIAYGLLTLLFFSSLPAHSEDMGLQPVPEPPPLPARVESGELMEEDVTIIRGARHTLHEYRVNGRLYAIKIVPQNAPPYYMVDTDGDGILDLREEYRDDLISGFLIPQWVLFSW</sequence>
<dbReference type="AlphaFoldDB" id="A0A450SKN7"/>
<evidence type="ECO:0000313" key="2">
    <source>
        <dbReference type="EMBL" id="VFJ54119.1"/>
    </source>
</evidence>
<gene>
    <name evidence="3" type="ORF">BECKFM1743A_GA0114220_101648</name>
    <name evidence="4" type="ORF">BECKFM1743B_GA0114221_101317</name>
    <name evidence="2" type="ORF">BECKFM1743C_GA0114222_101348</name>
</gene>
<evidence type="ECO:0000313" key="3">
    <source>
        <dbReference type="EMBL" id="VFJ56249.1"/>
    </source>
</evidence>
<evidence type="ECO:0008006" key="5">
    <source>
        <dbReference type="Google" id="ProtNLM"/>
    </source>
</evidence>
<dbReference type="EMBL" id="CAADFA010000134">
    <property type="protein sequence ID" value="VFJ54119.1"/>
    <property type="molecule type" value="Genomic_DNA"/>
</dbReference>
<keyword evidence="1" id="KW-0812">Transmembrane</keyword>
<proteinExistence type="predicted"/>
<keyword evidence="1" id="KW-0472">Membrane</keyword>
<dbReference type="EMBL" id="CAADFL010000131">
    <property type="protein sequence ID" value="VFK10158.1"/>
    <property type="molecule type" value="Genomic_DNA"/>
</dbReference>
<reference evidence="2" key="1">
    <citation type="submission" date="2019-02" db="EMBL/GenBank/DDBJ databases">
        <authorList>
            <person name="Gruber-Vodicka R. H."/>
            <person name="Seah K. B. B."/>
        </authorList>
    </citation>
    <scope>NUCLEOTIDE SEQUENCE</scope>
    <source>
        <strain evidence="3">BECK_BZ163</strain>
        <strain evidence="4">BECK_BZ164</strain>
        <strain evidence="2">BECK_BZ165</strain>
    </source>
</reference>
<evidence type="ECO:0000256" key="1">
    <source>
        <dbReference type="SAM" id="Phobius"/>
    </source>
</evidence>
<protein>
    <recommendedName>
        <fullName evidence="5">DUF2782 domain-containing protein</fullName>
    </recommendedName>
</protein>